<evidence type="ECO:0000313" key="3">
    <source>
        <dbReference type="Proteomes" id="UP000095230"/>
    </source>
</evidence>
<accession>A0A1E5IX36</accession>
<dbReference type="InterPro" id="IPR027417">
    <property type="entry name" value="P-loop_NTPase"/>
</dbReference>
<comment type="caution">
    <text evidence="2">The sequence shown here is derived from an EMBL/GenBank/DDBJ whole genome shotgun (WGS) entry which is preliminary data.</text>
</comment>
<dbReference type="PANTHER" id="PTHR43581">
    <property type="entry name" value="ATP/GTP PHOSPHATASE"/>
    <property type="match status" value="1"/>
</dbReference>
<dbReference type="STRING" id="23.BEL05_02535"/>
<organism evidence="2 3">
    <name type="scientific">Shewanella colwelliana</name>
    <name type="common">Alteromonas colwelliana</name>
    <dbReference type="NCBI Taxonomy" id="23"/>
    <lineage>
        <taxon>Bacteria</taxon>
        <taxon>Pseudomonadati</taxon>
        <taxon>Pseudomonadota</taxon>
        <taxon>Gammaproteobacteria</taxon>
        <taxon>Alteromonadales</taxon>
        <taxon>Shewanellaceae</taxon>
        <taxon>Shewanella</taxon>
    </lineage>
</organism>
<dbReference type="InterPro" id="IPR051396">
    <property type="entry name" value="Bact_Antivir_Def_Nuclease"/>
</dbReference>
<dbReference type="PANTHER" id="PTHR43581:SF4">
    <property type="entry name" value="ATP_GTP PHOSPHATASE"/>
    <property type="match status" value="1"/>
</dbReference>
<proteinExistence type="predicted"/>
<dbReference type="SUPFAM" id="SSF52540">
    <property type="entry name" value="P-loop containing nucleoside triphosphate hydrolases"/>
    <property type="match status" value="1"/>
</dbReference>
<evidence type="ECO:0000259" key="1">
    <source>
        <dbReference type="Pfam" id="PF13304"/>
    </source>
</evidence>
<name>A0A1E5IX36_SHECO</name>
<dbReference type="GO" id="GO:0016887">
    <property type="term" value="F:ATP hydrolysis activity"/>
    <property type="evidence" value="ECO:0007669"/>
    <property type="project" value="InterPro"/>
</dbReference>
<dbReference type="Gene3D" id="3.40.50.300">
    <property type="entry name" value="P-loop containing nucleotide triphosphate hydrolases"/>
    <property type="match status" value="1"/>
</dbReference>
<evidence type="ECO:0000313" key="2">
    <source>
        <dbReference type="EMBL" id="OEG75152.1"/>
    </source>
</evidence>
<dbReference type="AlphaFoldDB" id="A0A1E5IX36"/>
<dbReference type="OrthoDB" id="3322489at2"/>
<feature type="domain" description="ATPase AAA-type core" evidence="1">
    <location>
        <begin position="26"/>
        <end position="321"/>
    </location>
</feature>
<dbReference type="Pfam" id="PF13304">
    <property type="entry name" value="AAA_21"/>
    <property type="match status" value="1"/>
</dbReference>
<reference evidence="2 3" key="1">
    <citation type="submission" date="2016-07" db="EMBL/GenBank/DDBJ databases">
        <title>Whole-genome of two Shewanella species isolated from a digestive organ of sea cucumber Apostichopus japonicus Selenka 1867.</title>
        <authorList>
            <person name="Hong H.-H."/>
            <person name="Choi H."/>
            <person name="Cheon S."/>
            <person name="Oh J.-S."/>
            <person name="Lee H.-G."/>
            <person name="Park C."/>
        </authorList>
    </citation>
    <scope>NUCLEOTIDE SEQUENCE [LARGE SCALE GENOMIC DNA]</scope>
    <source>
        <strain evidence="2 3">CSB03KR</strain>
    </source>
</reference>
<dbReference type="RefSeq" id="WP_069670359.1">
    <property type="nucleotide sequence ID" value="NZ_MCBT01000011.1"/>
</dbReference>
<gene>
    <name evidence="2" type="ORF">BEL05_02535</name>
</gene>
<protein>
    <recommendedName>
        <fullName evidence="1">ATPase AAA-type core domain-containing protein</fullName>
    </recommendedName>
</protein>
<dbReference type="GO" id="GO:0005524">
    <property type="term" value="F:ATP binding"/>
    <property type="evidence" value="ECO:0007669"/>
    <property type="project" value="InterPro"/>
</dbReference>
<dbReference type="Proteomes" id="UP000095230">
    <property type="component" value="Unassembled WGS sequence"/>
</dbReference>
<sequence>MSIIRHIEIQNFRSIKKLSWNPKPGLNCLIGPGDSGKSTILDAIDLALGARRSYSFNDADFYQLDTSSPLTITVTIGELHDELKNIERYGSFLRGFNSATKEITDEKIVGTETVITVKLYVDADLAPDWRLYSDRADADGLERRLPWKHRELLSPARLGTTSHQNLAWGNRSVLNKLSEETLDVSSVLAQLGRQTREAFAAQQVQGVTEVLTQVQQIANGLGVPVRQLSALLDVNGISMSNGAISLHNCDGTPLRQLGTGSSRLLISGLQKAASCSSILIVDEAEYGLEPYRITRLLNELGSKDAEPTQQVFITTHSPYVLRELQACQLHVVRKLIPPPPIPNVPAPHSICSHFIFSLNDGEDQQSTLRVCAEAFLSKAVVVCEGKTEIGLVRGIDLYNQDANHPTIIAKGVYCTDGGGDSMFARAKVFKSLGYQTSLFKDSDKAQEHQQLTAEMVGIGIPIFEWLNDNATEDALFLACPLDLIPNLLALAVSRKGEDSVRAHISNYSHNQITLDDCRERFNENHRPVLAKAANKKGWFKDIEPAENMARYIIGPNFQNFSPILISNLTNLFQWARSQGEE</sequence>
<dbReference type="InterPro" id="IPR003959">
    <property type="entry name" value="ATPase_AAA_core"/>
</dbReference>
<dbReference type="EMBL" id="MCBT01000011">
    <property type="protein sequence ID" value="OEG75152.1"/>
    <property type="molecule type" value="Genomic_DNA"/>
</dbReference>